<dbReference type="Pfam" id="PF22544">
    <property type="entry name" value="HYDIN_VesB_CFA65-like_Ig"/>
    <property type="match status" value="3"/>
</dbReference>
<dbReference type="EMBL" id="CAJNOW010000468">
    <property type="protein sequence ID" value="CAF1278183.1"/>
    <property type="molecule type" value="Genomic_DNA"/>
</dbReference>
<gene>
    <name evidence="8" type="ORF">KQP761_LOCUS3644</name>
</gene>
<reference evidence="8" key="1">
    <citation type="submission" date="2021-02" db="EMBL/GenBank/DDBJ databases">
        <authorList>
            <person name="Nowell W R."/>
        </authorList>
    </citation>
    <scope>NUCLEOTIDE SEQUENCE</scope>
</reference>
<dbReference type="GO" id="GO:0005930">
    <property type="term" value="C:axoneme"/>
    <property type="evidence" value="ECO:0007669"/>
    <property type="project" value="TreeGrafter"/>
</dbReference>
<dbReference type="PANTHER" id="PTHR23053">
    <property type="entry name" value="DLEC1 DELETED IN LUNG AND ESOPHAGEAL CANCER 1"/>
    <property type="match status" value="1"/>
</dbReference>
<dbReference type="InterPro" id="IPR053879">
    <property type="entry name" value="HYDIN_VesB_CFA65-like_Ig"/>
</dbReference>
<dbReference type="PANTHER" id="PTHR23053:SF0">
    <property type="entry name" value="HYDROCEPHALUS-INDUCING PROTEIN HOMOLOG"/>
    <property type="match status" value="1"/>
</dbReference>
<evidence type="ECO:0000313" key="9">
    <source>
        <dbReference type="Proteomes" id="UP000663834"/>
    </source>
</evidence>
<accession>A0A815C249</accession>
<dbReference type="InterPro" id="IPR013783">
    <property type="entry name" value="Ig-like_fold"/>
</dbReference>
<feature type="non-terminal residue" evidence="8">
    <location>
        <position position="1"/>
    </location>
</feature>
<dbReference type="InterPro" id="IPR033305">
    <property type="entry name" value="Hydin-like"/>
</dbReference>
<dbReference type="Gene3D" id="2.60.40.10">
    <property type="entry name" value="Immunoglobulins"/>
    <property type="match status" value="9"/>
</dbReference>
<evidence type="ECO:0000259" key="6">
    <source>
        <dbReference type="Pfam" id="PF22544"/>
    </source>
</evidence>
<feature type="domain" description="Deleted in lung and esophageal cancer protein 1 Ig-like" evidence="7">
    <location>
        <begin position="96"/>
        <end position="183"/>
    </location>
</feature>
<dbReference type="Pfam" id="PF23277">
    <property type="entry name" value="Ig_Dlec1_1"/>
    <property type="match status" value="1"/>
</dbReference>
<keyword evidence="3" id="KW-0963">Cytoplasm</keyword>
<organism evidence="8 9">
    <name type="scientific">Rotaria magnacalcarata</name>
    <dbReference type="NCBI Taxonomy" id="392030"/>
    <lineage>
        <taxon>Eukaryota</taxon>
        <taxon>Metazoa</taxon>
        <taxon>Spiralia</taxon>
        <taxon>Gnathifera</taxon>
        <taxon>Rotifera</taxon>
        <taxon>Eurotatoria</taxon>
        <taxon>Bdelloidea</taxon>
        <taxon>Philodinida</taxon>
        <taxon>Philodinidae</taxon>
        <taxon>Rotaria</taxon>
    </lineage>
</organism>
<dbReference type="GO" id="GO:0003341">
    <property type="term" value="P:cilium movement"/>
    <property type="evidence" value="ECO:0007669"/>
    <property type="project" value="TreeGrafter"/>
</dbReference>
<feature type="domain" description="HYDIN/VesB/CFA65-like Ig-like" evidence="6">
    <location>
        <begin position="196"/>
        <end position="289"/>
    </location>
</feature>
<protein>
    <submittedName>
        <fullName evidence="8">Uncharacterized protein</fullName>
    </submittedName>
</protein>
<dbReference type="GO" id="GO:1904158">
    <property type="term" value="P:axonemal central apparatus assembly"/>
    <property type="evidence" value="ECO:0007669"/>
    <property type="project" value="TreeGrafter"/>
</dbReference>
<comment type="subcellular location">
    <subcellularLocation>
        <location evidence="1">Cell projection</location>
        <location evidence="1">Cilium</location>
    </subcellularLocation>
    <subcellularLocation>
        <location evidence="2">Cytoplasm</location>
    </subcellularLocation>
</comment>
<dbReference type="SUPFAM" id="SSF49354">
    <property type="entry name" value="PapD-like"/>
    <property type="match status" value="1"/>
</dbReference>
<evidence type="ECO:0000256" key="3">
    <source>
        <dbReference type="ARBA" id="ARBA00022490"/>
    </source>
</evidence>
<evidence type="ECO:0000256" key="2">
    <source>
        <dbReference type="ARBA" id="ARBA00004496"/>
    </source>
</evidence>
<keyword evidence="4" id="KW-0969">Cilium</keyword>
<keyword evidence="5" id="KW-0966">Cell projection</keyword>
<dbReference type="InterPro" id="IPR059041">
    <property type="entry name" value="Ig_DLEC1_1"/>
</dbReference>
<evidence type="ECO:0000256" key="4">
    <source>
        <dbReference type="ARBA" id="ARBA00023069"/>
    </source>
</evidence>
<dbReference type="Proteomes" id="UP000663834">
    <property type="component" value="Unassembled WGS sequence"/>
</dbReference>
<feature type="domain" description="HYDIN/VesB/CFA65-like Ig-like" evidence="6">
    <location>
        <begin position="793"/>
        <end position="891"/>
    </location>
</feature>
<feature type="domain" description="HYDIN/VesB/CFA65-like Ig-like" evidence="6">
    <location>
        <begin position="460"/>
        <end position="559"/>
    </location>
</feature>
<proteinExistence type="predicted"/>
<name>A0A815C249_9BILA</name>
<evidence type="ECO:0000259" key="7">
    <source>
        <dbReference type="Pfam" id="PF23277"/>
    </source>
</evidence>
<evidence type="ECO:0000313" key="8">
    <source>
        <dbReference type="EMBL" id="CAF1278183.1"/>
    </source>
</evidence>
<dbReference type="InterPro" id="IPR008962">
    <property type="entry name" value="PapD-like_sf"/>
</dbReference>
<comment type="caution">
    <text evidence="8">The sequence shown here is derived from an EMBL/GenBank/DDBJ whole genome shotgun (WGS) entry which is preliminary data.</text>
</comment>
<dbReference type="GO" id="GO:0031514">
    <property type="term" value="C:motile cilium"/>
    <property type="evidence" value="ECO:0007669"/>
    <property type="project" value="UniProtKB-SubCell"/>
</dbReference>
<evidence type="ECO:0000256" key="1">
    <source>
        <dbReference type="ARBA" id="ARBA00004138"/>
    </source>
</evidence>
<evidence type="ECO:0000256" key="5">
    <source>
        <dbReference type="ARBA" id="ARBA00023273"/>
    </source>
</evidence>
<sequence>MLFDQKANMDTGGASVSLQTNYESKVTAPRNPTLIRGPKIEPKLTPSTFLKEMSLDTQQKLLCTREMYLPKIISLSDMAETSLQTTTKVDIDEPLFQPYPSDITFQKYEPFNTYEVPLLLRNNDKVARIVKVSQADTPYFTIVTPPNAYQKVAPGVALVFRIQFKPEEQRDYAHEILVATEREKFLVPIRAIGARAILDFPDSITFPTTAVKSNNMSKVLFVRNIGNREARFVLQINKPFHVSPENGLLPVGESMQVTIDFHPTVNGEMKDELVILYDTGEKVHVNAYGVAQDINVRLEKRSIHFENTYLEMVNQRTVTLSNRSDQLVHFQWKQYATEREEEQHKLRQLHALSDEEVNALQKLNVNSSESPSAGPFDFGVLIQRTFINHRRQLSNESYLFTNTNFRVDPLEGDLWPGGTLDIQVLFKPSEARKYEQLAWLDVVGREQRLPLTLTGEGEGAKLESSFQTLDIGCVYVGSTHLYEVVLANKGFIDARYRIRNSNSMFGSCFQLDPSAGTISIDNYQAIQITFHSEQLGQFHEVFNVEIEGNPNPLLVAISGQVIGPTFYFDQAQLKFGLISYGFQTTLGCHLFNTSLVPMPFRLHIDQDKHNKPNLVAFDDEEDEEEEITNDNEFQIRPSRGIIPPQSDTKVYVDFIPKSIQKYDTFLQVDIDGVGRNIFSLPITAKSTVPRITLHTEILDLGRTFLNNPNQRYVRLQNSTSLPMRYQFLYPGTGTLHFESAEGEGVIDANTTRDVPLTITIKQLGDITEKVEIHRVGTRDPPLELEIIATGTGPVLFIDPGELRFGTISVLDEHTQILSLSNESPIPAVFHCDFEKKNSCFSCVPNYGVVEPHTSIEVRVIARLNDRLKFNEELIIFVDHSSPRSILITAQGTGALIVPDVPIFPSLNLGSRFVGTSIVQRIHFTNKGRRHLAVHFIPAGDTTAAYGVQRKTKASSKDSDLSRASEQIFRLEPERLEFSPGETRLLTVTGFAAQPKTIDEIFTCLAIIGRSTGRDKLLSLKIHCEFVEPLMSFSKTDLYFRVEYNEQTIADGLRTPVSSELTFSNISAIDLTANLRVKHPFLLKTEANDDSSSTSRLDSTDETLPEIPPGFTLTKKIKILTGMSYAEHIYFDPSANTKELSWKCDEQVVFTYEEHAFNDIVSLHGEVHYPNLLIEHADLNFGCILNGTEVTRYVTMVNVSPLPVKYLWAFILDENDRNYSFEPQPQTNISSPQLNQTQIQSGPWSENVDQPITYDTINANPKLEEIFDISPFFGCLQPGEIEKTAVRFYGHPGIKTAVKAICQVENGPVYELYLHGQASYMAYRLNTHEIDFSDIYFDKTATHTLTLANVGLVPLDFQILNLSNLKTNQQYE</sequence>
<dbReference type="OrthoDB" id="442692at2759"/>